<dbReference type="Pfam" id="PF02074">
    <property type="entry name" value="Peptidase_M32"/>
    <property type="match status" value="1"/>
</dbReference>
<name>A0A3B1DES6_9ZZZZ</name>
<sequence>MKDLKTLQKLINHLKETQHIASAVSLLSWDQECYMPKGAGASRAAQLSFLMGLQHERQIGLEMQDALSEWIDLETGSLKTEASNWDDAAQALLREVWRDYHHATQLPSDFVRTLGLETSLAHQVWIEARKTNNFSLFVPNLKRIISLKKQETEYLGYAESPYDALMDSFEPGMTVSKIAPLFESLKAKLVPLLQKIRQSEIKADEGLFRLAYDPQKQWDFGLSVLKAMGYDFERGRQDRSAHPFTTSFHPTDVRVTTRIDEHDLLSSLFSSIHEGGHGLYDQGLSKKYYGTPLGDSISLGIHESQSRLWENSVGRSRAFWTHFFPKLCDTFPQNFKDIDFETF</sequence>
<organism evidence="1">
    <name type="scientific">hydrothermal vent metagenome</name>
    <dbReference type="NCBI Taxonomy" id="652676"/>
    <lineage>
        <taxon>unclassified sequences</taxon>
        <taxon>metagenomes</taxon>
        <taxon>ecological metagenomes</taxon>
    </lineage>
</organism>
<evidence type="ECO:0000313" key="1">
    <source>
        <dbReference type="EMBL" id="VAX33410.1"/>
    </source>
</evidence>
<dbReference type="PROSITE" id="PS52034">
    <property type="entry name" value="PEPTIDASE_M32"/>
    <property type="match status" value="1"/>
</dbReference>
<dbReference type="AlphaFoldDB" id="A0A3B1DES6"/>
<proteinExistence type="predicted"/>
<dbReference type="EMBL" id="UOGF01000108">
    <property type="protein sequence ID" value="VAX33410.1"/>
    <property type="molecule type" value="Genomic_DNA"/>
</dbReference>
<dbReference type="PANTHER" id="PTHR34217">
    <property type="entry name" value="METAL-DEPENDENT CARBOXYPEPTIDASE"/>
    <property type="match status" value="1"/>
</dbReference>
<dbReference type="PANTHER" id="PTHR34217:SF1">
    <property type="entry name" value="CARBOXYPEPTIDASE 1"/>
    <property type="match status" value="1"/>
</dbReference>
<dbReference type="GO" id="GO:0004181">
    <property type="term" value="F:metallocarboxypeptidase activity"/>
    <property type="evidence" value="ECO:0007669"/>
    <property type="project" value="InterPro"/>
</dbReference>
<dbReference type="InterPro" id="IPR001333">
    <property type="entry name" value="Peptidase_M32_Taq"/>
</dbReference>
<dbReference type="Gene3D" id="1.10.1370.30">
    <property type="match status" value="1"/>
</dbReference>
<dbReference type="PRINTS" id="PR00998">
    <property type="entry name" value="CRBOXYPTASET"/>
</dbReference>
<keyword evidence="1" id="KW-0378">Hydrolase</keyword>
<reference evidence="1" key="1">
    <citation type="submission" date="2018-06" db="EMBL/GenBank/DDBJ databases">
        <authorList>
            <person name="Zhirakovskaya E."/>
        </authorList>
    </citation>
    <scope>NUCLEOTIDE SEQUENCE</scope>
</reference>
<accession>A0A3B1DES6</accession>
<keyword evidence="1" id="KW-0121">Carboxypeptidase</keyword>
<dbReference type="GO" id="GO:0006508">
    <property type="term" value="P:proteolysis"/>
    <property type="evidence" value="ECO:0007669"/>
    <property type="project" value="InterPro"/>
</dbReference>
<protein>
    <submittedName>
        <fullName evidence="1">Thermostable carboxypeptidase 1</fullName>
        <ecNumber evidence="1">3.4.17.19</ecNumber>
    </submittedName>
</protein>
<dbReference type="EC" id="3.4.17.19" evidence="1"/>
<keyword evidence="1" id="KW-0645">Protease</keyword>
<feature type="non-terminal residue" evidence="1">
    <location>
        <position position="343"/>
    </location>
</feature>
<gene>
    <name evidence="1" type="ORF">MNBD_NITROSPIRAE01-474</name>
</gene>
<dbReference type="SUPFAM" id="SSF55486">
    <property type="entry name" value="Metalloproteases ('zincins'), catalytic domain"/>
    <property type="match status" value="1"/>
</dbReference>